<evidence type="ECO:0000259" key="2">
    <source>
        <dbReference type="Pfam" id="PF00248"/>
    </source>
</evidence>
<organism evidence="3 4">
    <name type="scientific">Vibrio maritimus</name>
    <dbReference type="NCBI Taxonomy" id="990268"/>
    <lineage>
        <taxon>Bacteria</taxon>
        <taxon>Pseudomonadati</taxon>
        <taxon>Pseudomonadota</taxon>
        <taxon>Gammaproteobacteria</taxon>
        <taxon>Vibrionales</taxon>
        <taxon>Vibrionaceae</taxon>
        <taxon>Vibrio</taxon>
    </lineage>
</organism>
<reference evidence="3 4" key="2">
    <citation type="submission" date="2014-09" db="EMBL/GenBank/DDBJ databases">
        <authorList>
            <consortium name="NBRP consortium"/>
            <person name="Sawabe T."/>
            <person name="Meirelles P."/>
            <person name="Nakanishi M."/>
            <person name="Sayaka M."/>
            <person name="Hattori M."/>
            <person name="Ohkuma M."/>
        </authorList>
    </citation>
    <scope>NUCLEOTIDE SEQUENCE [LARGE SCALE GENOMIC DNA]</scope>
    <source>
        <strain evidence="3 4">JCM 19240</strain>
    </source>
</reference>
<evidence type="ECO:0000256" key="1">
    <source>
        <dbReference type="ARBA" id="ARBA00023002"/>
    </source>
</evidence>
<dbReference type="Gene3D" id="3.20.20.100">
    <property type="entry name" value="NADP-dependent oxidoreductase domain"/>
    <property type="match status" value="1"/>
</dbReference>
<comment type="caution">
    <text evidence="3">The sequence shown here is derived from an EMBL/GenBank/DDBJ whole genome shotgun (WGS) entry which is preliminary data.</text>
</comment>
<dbReference type="PROSITE" id="PS00062">
    <property type="entry name" value="ALDOKETO_REDUCTASE_2"/>
    <property type="match status" value="1"/>
</dbReference>
<dbReference type="SUPFAM" id="SSF51430">
    <property type="entry name" value="NAD(P)-linked oxidoreductase"/>
    <property type="match status" value="1"/>
</dbReference>
<gene>
    <name evidence="3" type="ORF">JCM19240_3001</name>
</gene>
<reference evidence="3 4" key="1">
    <citation type="submission" date="2014-09" db="EMBL/GenBank/DDBJ databases">
        <title>Vibrio maritimus JCM 19240. (C210) whole genome shotgun sequence.</title>
        <authorList>
            <person name="Sawabe T."/>
            <person name="Meirelles P."/>
            <person name="Nakanishi M."/>
            <person name="Sayaka M."/>
            <person name="Hattori M."/>
            <person name="Ohkuma M."/>
        </authorList>
    </citation>
    <scope>NUCLEOTIDE SEQUENCE [LARGE SCALE GENOMIC DNA]</scope>
    <source>
        <strain evidence="3 4">JCM 19240</strain>
    </source>
</reference>
<dbReference type="InterPro" id="IPR018170">
    <property type="entry name" value="Aldo/ket_reductase_CS"/>
</dbReference>
<dbReference type="EMBL" id="BBMT01000014">
    <property type="protein sequence ID" value="GAL37052.1"/>
    <property type="molecule type" value="Genomic_DNA"/>
</dbReference>
<proteinExistence type="predicted"/>
<name>A0A090U225_9VIBR</name>
<dbReference type="Proteomes" id="UP000029224">
    <property type="component" value="Unassembled WGS sequence"/>
</dbReference>
<evidence type="ECO:0000313" key="4">
    <source>
        <dbReference type="Proteomes" id="UP000029224"/>
    </source>
</evidence>
<dbReference type="PANTHER" id="PTHR43364:SF4">
    <property type="entry name" value="NAD(P)-LINKED OXIDOREDUCTASE SUPERFAMILY PROTEIN"/>
    <property type="match status" value="1"/>
</dbReference>
<dbReference type="GO" id="GO:0005829">
    <property type="term" value="C:cytosol"/>
    <property type="evidence" value="ECO:0007669"/>
    <property type="project" value="TreeGrafter"/>
</dbReference>
<feature type="domain" description="NADP-dependent oxidoreductase" evidence="2">
    <location>
        <begin position="15"/>
        <end position="320"/>
    </location>
</feature>
<dbReference type="PANTHER" id="PTHR43364">
    <property type="entry name" value="NADH-SPECIFIC METHYLGLYOXAL REDUCTASE-RELATED"/>
    <property type="match status" value="1"/>
</dbReference>
<protein>
    <submittedName>
        <fullName evidence="3">Putative aldo/keto reductase</fullName>
    </submittedName>
</protein>
<dbReference type="GO" id="GO:0016491">
    <property type="term" value="F:oxidoreductase activity"/>
    <property type="evidence" value="ECO:0007669"/>
    <property type="project" value="UniProtKB-KW"/>
</dbReference>
<dbReference type="CDD" id="cd19084">
    <property type="entry name" value="AKR_AKR11B1-like"/>
    <property type="match status" value="1"/>
</dbReference>
<dbReference type="AlphaFoldDB" id="A0A090U225"/>
<accession>A0A090U225</accession>
<dbReference type="InterPro" id="IPR050523">
    <property type="entry name" value="AKR_Detox_Biosynth"/>
</dbReference>
<dbReference type="InterPro" id="IPR023210">
    <property type="entry name" value="NADP_OxRdtase_dom"/>
</dbReference>
<keyword evidence="1" id="KW-0560">Oxidoreductase</keyword>
<dbReference type="InterPro" id="IPR036812">
    <property type="entry name" value="NAD(P)_OxRdtase_dom_sf"/>
</dbReference>
<keyword evidence="4" id="KW-1185">Reference proteome</keyword>
<sequence length="327" mass="36834">MMKNKQIKDLNASAVGFGCWAIGGTWNNVSDNESIDAIKAAIDNGINFFDVAPVYGKGHAETVLGQALKTESRENIIIATKCGLPWSQDERKKTRKDLTKESIFKEIDDSLTRLQTEYIDLYQVHWPDPNTPISETAEALAELKRQGKIRHVGVSNYSLDMTREMMAGVEVATFQGLYNLLEQNPEHYHNIPLQYRAREEALPFCKEHDMKYLPYSPLMQGLLTGTLKRSGNWDENDDRRNNPKLNGDAFEPYFNCVEELKALANEANIPLSHLAIHWLVAQEEVGPVIAGAHTVEQVRDNAAFMQSTSSTELLARAEAIVAKWELK</sequence>
<evidence type="ECO:0000313" key="3">
    <source>
        <dbReference type="EMBL" id="GAL37052.1"/>
    </source>
</evidence>
<dbReference type="Pfam" id="PF00248">
    <property type="entry name" value="Aldo_ket_red"/>
    <property type="match status" value="1"/>
</dbReference>